<evidence type="ECO:0000259" key="13">
    <source>
        <dbReference type="PROSITE" id="PS51195"/>
    </source>
</evidence>
<dbReference type="PANTHER" id="PTHR47958">
    <property type="entry name" value="ATP-DEPENDENT RNA HELICASE DBP3"/>
    <property type="match status" value="1"/>
</dbReference>
<protein>
    <recommendedName>
        <fullName evidence="1">RNA helicase</fullName>
        <ecNumber evidence="1">3.6.4.13</ecNumber>
    </recommendedName>
</protein>
<evidence type="ECO:0000256" key="7">
    <source>
        <dbReference type="ARBA" id="ARBA00047984"/>
    </source>
</evidence>
<evidence type="ECO:0000256" key="9">
    <source>
        <dbReference type="RuleBase" id="RU000492"/>
    </source>
</evidence>
<evidence type="ECO:0000256" key="1">
    <source>
        <dbReference type="ARBA" id="ARBA00012552"/>
    </source>
</evidence>
<feature type="region of interest" description="Disordered" evidence="10">
    <location>
        <begin position="1"/>
        <end position="20"/>
    </location>
</feature>
<evidence type="ECO:0000313" key="14">
    <source>
        <dbReference type="EMBL" id="CAG8462896.1"/>
    </source>
</evidence>
<dbReference type="Pfam" id="PF00271">
    <property type="entry name" value="Helicase_C"/>
    <property type="match status" value="1"/>
</dbReference>
<dbReference type="SUPFAM" id="SSF52540">
    <property type="entry name" value="P-loop containing nucleoside triphosphate hydrolases"/>
    <property type="match status" value="1"/>
</dbReference>
<dbReference type="GO" id="GO:0005524">
    <property type="term" value="F:ATP binding"/>
    <property type="evidence" value="ECO:0007669"/>
    <property type="project" value="UniProtKB-KW"/>
</dbReference>
<feature type="domain" description="DEAD-box RNA helicase Q" evidence="13">
    <location>
        <begin position="65"/>
        <end position="93"/>
    </location>
</feature>
<evidence type="ECO:0000256" key="4">
    <source>
        <dbReference type="ARBA" id="ARBA00022806"/>
    </source>
</evidence>
<evidence type="ECO:0000259" key="12">
    <source>
        <dbReference type="PROSITE" id="PS51194"/>
    </source>
</evidence>
<dbReference type="EC" id="3.6.4.13" evidence="1"/>
<evidence type="ECO:0000313" key="15">
    <source>
        <dbReference type="Proteomes" id="UP000789831"/>
    </source>
</evidence>
<keyword evidence="2 9" id="KW-0547">Nucleotide-binding</keyword>
<keyword evidence="4 9" id="KW-0347">Helicase</keyword>
<dbReference type="OrthoDB" id="10265785at2759"/>
<dbReference type="Pfam" id="PF00270">
    <property type="entry name" value="DEAD"/>
    <property type="match status" value="1"/>
</dbReference>
<feature type="domain" description="Helicase C-terminal" evidence="12">
    <location>
        <begin position="293"/>
        <end position="451"/>
    </location>
</feature>
<comment type="catalytic activity">
    <reaction evidence="7">
        <text>ATP + H2O = ADP + phosphate + H(+)</text>
        <dbReference type="Rhea" id="RHEA:13065"/>
        <dbReference type="ChEBI" id="CHEBI:15377"/>
        <dbReference type="ChEBI" id="CHEBI:15378"/>
        <dbReference type="ChEBI" id="CHEBI:30616"/>
        <dbReference type="ChEBI" id="CHEBI:43474"/>
        <dbReference type="ChEBI" id="CHEBI:456216"/>
        <dbReference type="EC" id="3.6.4.13"/>
    </reaction>
</comment>
<evidence type="ECO:0000256" key="8">
    <source>
        <dbReference type="PROSITE-ProRule" id="PRU00552"/>
    </source>
</evidence>
<reference evidence="14" key="1">
    <citation type="submission" date="2021-06" db="EMBL/GenBank/DDBJ databases">
        <authorList>
            <person name="Kallberg Y."/>
            <person name="Tangrot J."/>
            <person name="Rosling A."/>
        </authorList>
    </citation>
    <scope>NUCLEOTIDE SEQUENCE</scope>
    <source>
        <strain evidence="14">MT106</strain>
    </source>
</reference>
<evidence type="ECO:0000256" key="3">
    <source>
        <dbReference type="ARBA" id="ARBA00022801"/>
    </source>
</evidence>
<dbReference type="InterPro" id="IPR014014">
    <property type="entry name" value="RNA_helicase_DEAD_Q_motif"/>
</dbReference>
<dbReference type="PROSITE" id="PS51194">
    <property type="entry name" value="HELICASE_CTER"/>
    <property type="match status" value="1"/>
</dbReference>
<keyword evidence="6" id="KW-0694">RNA-binding</keyword>
<feature type="compositionally biased region" description="Polar residues" evidence="10">
    <location>
        <begin position="1"/>
        <end position="19"/>
    </location>
</feature>
<dbReference type="FunFam" id="3.40.50.300:FF:000849">
    <property type="entry name" value="ATP-dependent RNA helicase DBP5"/>
    <property type="match status" value="1"/>
</dbReference>
<gene>
    <name evidence="14" type="ORF">AGERDE_LOCUS2346</name>
</gene>
<dbReference type="Gene3D" id="3.40.50.300">
    <property type="entry name" value="P-loop containing nucleotide triphosphate hydrolases"/>
    <property type="match status" value="2"/>
</dbReference>
<dbReference type="CDD" id="cd18787">
    <property type="entry name" value="SF2_C_DEAD"/>
    <property type="match status" value="1"/>
</dbReference>
<dbReference type="InterPro" id="IPR014001">
    <property type="entry name" value="Helicase_ATP-bd"/>
</dbReference>
<evidence type="ECO:0000256" key="5">
    <source>
        <dbReference type="ARBA" id="ARBA00022840"/>
    </source>
</evidence>
<accession>A0A9N8VWU0</accession>
<keyword evidence="15" id="KW-1185">Reference proteome</keyword>
<dbReference type="InterPro" id="IPR000629">
    <property type="entry name" value="RNA-helicase_DEAD-box_CS"/>
</dbReference>
<evidence type="ECO:0000256" key="10">
    <source>
        <dbReference type="SAM" id="MobiDB-lite"/>
    </source>
</evidence>
<dbReference type="InterPro" id="IPR011545">
    <property type="entry name" value="DEAD/DEAH_box_helicase_dom"/>
</dbReference>
<dbReference type="PROSITE" id="PS00039">
    <property type="entry name" value="DEAD_ATP_HELICASE"/>
    <property type="match status" value="1"/>
</dbReference>
<dbReference type="PROSITE" id="PS51192">
    <property type="entry name" value="HELICASE_ATP_BIND_1"/>
    <property type="match status" value="1"/>
</dbReference>
<dbReference type="CDD" id="cd17963">
    <property type="entry name" value="DEADc_DDX19_DDX25"/>
    <property type="match status" value="1"/>
</dbReference>
<organism evidence="14 15">
    <name type="scientific">Ambispora gerdemannii</name>
    <dbReference type="NCBI Taxonomy" id="144530"/>
    <lineage>
        <taxon>Eukaryota</taxon>
        <taxon>Fungi</taxon>
        <taxon>Fungi incertae sedis</taxon>
        <taxon>Mucoromycota</taxon>
        <taxon>Glomeromycotina</taxon>
        <taxon>Glomeromycetes</taxon>
        <taxon>Archaeosporales</taxon>
        <taxon>Ambisporaceae</taxon>
        <taxon>Ambispora</taxon>
    </lineage>
</organism>
<dbReference type="GO" id="GO:0003724">
    <property type="term" value="F:RNA helicase activity"/>
    <property type="evidence" value="ECO:0007669"/>
    <property type="project" value="UniProtKB-EC"/>
</dbReference>
<comment type="similarity">
    <text evidence="9">Belongs to the DEAD box helicase family.</text>
</comment>
<dbReference type="GO" id="GO:0016787">
    <property type="term" value="F:hydrolase activity"/>
    <property type="evidence" value="ECO:0007669"/>
    <property type="project" value="UniProtKB-KW"/>
</dbReference>
<dbReference type="GO" id="GO:0003723">
    <property type="term" value="F:RNA binding"/>
    <property type="evidence" value="ECO:0007669"/>
    <property type="project" value="UniProtKB-KW"/>
</dbReference>
<feature type="short sequence motif" description="Q motif" evidence="8">
    <location>
        <begin position="65"/>
        <end position="93"/>
    </location>
</feature>
<comment type="caution">
    <text evidence="14">The sequence shown here is derived from an EMBL/GenBank/DDBJ whole genome shotgun (WGS) entry which is preliminary data.</text>
</comment>
<dbReference type="SMART" id="SM00490">
    <property type="entry name" value="HELICc"/>
    <property type="match status" value="1"/>
</dbReference>
<keyword evidence="5 9" id="KW-0067">ATP-binding</keyword>
<dbReference type="InterPro" id="IPR001650">
    <property type="entry name" value="Helicase_C-like"/>
</dbReference>
<evidence type="ECO:0000259" key="11">
    <source>
        <dbReference type="PROSITE" id="PS51192"/>
    </source>
</evidence>
<sequence length="534" mass="59728">MAAQITTTPDASNQASSNGDVELVTEKFDDLMKSHDDIKHSALQESTNEVEIQTAQAGSELLSVKNFEELGLESDLLRGLYEMGFSRPSKIQEKALPLLLANPPQNMIGQSQSGTGKTAAFALTMLSRINYSSETTQAMCLAPTRELARQITSVIKKMGKYTKLTLTEAIKDGYDRTQKINSHLIVGTPGTLTDMIRKRLVDTNNVKIFVLDEADNMLDQQSLGDQSIRLKNMMPSTCQIVLFSATFSDQVRTFAERFAPNSNQFKLKTEELSVEAIKQYFMDCKSAEHKFEVLDALYTLLTIGQSIIFVQKRETADTIARRMTEMGHKVINIHGGLSPTERDQVMDGFRRGDAKVLITTNVLSRGIDVLQVNLVINYDLPVDMHGNPDYETYLHRIGRTGRFGRTDQIIITSPTPYQQFPICSTIPIAIKIQYEGLALLENVTLQTLDADTGKIAEDDLYYISRQDFDNDRAFNTTLFLDPGIYVPKDHDLATGIYTIHAIGDCTYLNTTSGEKQHIQIFKDVNFTIVNDANL</sequence>
<evidence type="ECO:0000256" key="2">
    <source>
        <dbReference type="ARBA" id="ARBA00022741"/>
    </source>
</evidence>
<dbReference type="PROSITE" id="PS51195">
    <property type="entry name" value="Q_MOTIF"/>
    <property type="match status" value="1"/>
</dbReference>
<dbReference type="InterPro" id="IPR027417">
    <property type="entry name" value="P-loop_NTPase"/>
</dbReference>
<feature type="domain" description="Helicase ATP-binding" evidence="11">
    <location>
        <begin position="98"/>
        <end position="265"/>
    </location>
</feature>
<name>A0A9N8VWU0_9GLOM</name>
<keyword evidence="3 9" id="KW-0378">Hydrolase</keyword>
<proteinExistence type="inferred from homology"/>
<evidence type="ECO:0000256" key="6">
    <source>
        <dbReference type="ARBA" id="ARBA00022884"/>
    </source>
</evidence>
<dbReference type="Proteomes" id="UP000789831">
    <property type="component" value="Unassembled WGS sequence"/>
</dbReference>
<dbReference type="AlphaFoldDB" id="A0A9N8VWU0"/>
<dbReference type="SMART" id="SM00487">
    <property type="entry name" value="DEXDc"/>
    <property type="match status" value="1"/>
</dbReference>
<dbReference type="EMBL" id="CAJVPL010000193">
    <property type="protein sequence ID" value="CAG8462896.1"/>
    <property type="molecule type" value="Genomic_DNA"/>
</dbReference>